<dbReference type="PANTHER" id="PTHR31170:SF25">
    <property type="entry name" value="BNAA09G04570D PROTEIN"/>
    <property type="match status" value="1"/>
</dbReference>
<feature type="region of interest" description="Disordered" evidence="1">
    <location>
        <begin position="70"/>
        <end position="90"/>
    </location>
</feature>
<evidence type="ECO:0000256" key="1">
    <source>
        <dbReference type="SAM" id="MobiDB-lite"/>
    </source>
</evidence>
<gene>
    <name evidence="2" type="ORF">CB5_LOCUS24274</name>
</gene>
<dbReference type="PANTHER" id="PTHR31170">
    <property type="entry name" value="BNAC04G53230D PROTEIN"/>
    <property type="match status" value="1"/>
</dbReference>
<proteinExistence type="predicted"/>
<dbReference type="InterPro" id="IPR004158">
    <property type="entry name" value="DUF247_pln"/>
</dbReference>
<protein>
    <submittedName>
        <fullName evidence="2">Uncharacterized protein</fullName>
    </submittedName>
</protein>
<dbReference type="Pfam" id="PF03140">
    <property type="entry name" value="DUF247"/>
    <property type="match status" value="1"/>
</dbReference>
<dbReference type="AlphaFoldDB" id="A0A6V7QD54"/>
<evidence type="ECO:0000313" key="2">
    <source>
        <dbReference type="EMBL" id="CAD1841063.1"/>
    </source>
</evidence>
<accession>A0A6V7QD54</accession>
<organism evidence="2">
    <name type="scientific">Ananas comosus var. bracteatus</name>
    <name type="common">red pineapple</name>
    <dbReference type="NCBI Taxonomy" id="296719"/>
    <lineage>
        <taxon>Eukaryota</taxon>
        <taxon>Viridiplantae</taxon>
        <taxon>Streptophyta</taxon>
        <taxon>Embryophyta</taxon>
        <taxon>Tracheophyta</taxon>
        <taxon>Spermatophyta</taxon>
        <taxon>Magnoliopsida</taxon>
        <taxon>Liliopsida</taxon>
        <taxon>Poales</taxon>
        <taxon>Bromeliaceae</taxon>
        <taxon>Bromelioideae</taxon>
        <taxon>Ananas</taxon>
    </lineage>
</organism>
<reference evidence="2" key="1">
    <citation type="submission" date="2020-07" db="EMBL/GenBank/DDBJ databases">
        <authorList>
            <person name="Lin J."/>
        </authorList>
    </citation>
    <scope>NUCLEOTIDE SEQUENCE</scope>
</reference>
<name>A0A6V7QD54_ANACO</name>
<dbReference type="EMBL" id="LR862135">
    <property type="protein sequence ID" value="CAD1841063.1"/>
    <property type="molecule type" value="Genomic_DNA"/>
</dbReference>
<sequence>MEVIEEMARPEVPLISVAVDAGTSSEKVNIGTAEEATSSVTESSMNVHCWIKEVEEKCKGAFKGLLWQSKMPDDKRDPKIRKSTSSEQLSQPRAVTIGPFNRDKSTHITDKEKYLIVYLMNHLYDLNLEGCLKMIRNQVVDARKCFSDSDMPESFGSTNDNTFAEMLLLDSYFILFVLTFISEIHSKVTCEGVILHRHYCSKSLKIMLGKLFRADSSKKQKIMLALHVVPRFAGILRHKDMIMVDLLTLQNQIPFFVIEELFKKLQLENPLHKYALKFFKTVHPRSTQGCKGKNSPPKFLHLLHLFHWSRVPKNKCDVLRSSRPS</sequence>